<feature type="domain" description="Nudix hydrolase" evidence="1">
    <location>
        <begin position="59"/>
        <end position="155"/>
    </location>
</feature>
<dbReference type="EMBL" id="JBHPBY010000139">
    <property type="protein sequence ID" value="MFC1850973.1"/>
    <property type="molecule type" value="Genomic_DNA"/>
</dbReference>
<organism evidence="2 3">
    <name type="scientific">candidate division CSSED10-310 bacterium</name>
    <dbReference type="NCBI Taxonomy" id="2855610"/>
    <lineage>
        <taxon>Bacteria</taxon>
        <taxon>Bacteria division CSSED10-310</taxon>
    </lineage>
</organism>
<accession>A0ABV6YXP7</accession>
<reference evidence="2 3" key="1">
    <citation type="submission" date="2024-09" db="EMBL/GenBank/DDBJ databases">
        <title>Laminarin stimulates single cell rates of sulfate reduction while oxygen inhibits transcriptomic activity in coastal marine sediment.</title>
        <authorList>
            <person name="Lindsay M."/>
            <person name="Orcutt B."/>
            <person name="Emerson D."/>
            <person name="Stepanauskas R."/>
            <person name="D'Angelo T."/>
        </authorList>
    </citation>
    <scope>NUCLEOTIDE SEQUENCE [LARGE SCALE GENOMIC DNA]</scope>
    <source>
        <strain evidence="2">SAG AM-311-K15</strain>
    </source>
</reference>
<keyword evidence="3" id="KW-1185">Reference proteome</keyword>
<dbReference type="SUPFAM" id="SSF55811">
    <property type="entry name" value="Nudix"/>
    <property type="match status" value="1"/>
</dbReference>
<dbReference type="Proteomes" id="UP001594351">
    <property type="component" value="Unassembled WGS sequence"/>
</dbReference>
<gene>
    <name evidence="2" type="ORF">ACFL27_12335</name>
</gene>
<dbReference type="InterPro" id="IPR000086">
    <property type="entry name" value="NUDIX_hydrolase_dom"/>
</dbReference>
<comment type="caution">
    <text evidence="2">The sequence shown here is derived from an EMBL/GenBank/DDBJ whole genome shotgun (WGS) entry which is preliminary data.</text>
</comment>
<evidence type="ECO:0000313" key="3">
    <source>
        <dbReference type="Proteomes" id="UP001594351"/>
    </source>
</evidence>
<evidence type="ECO:0000313" key="2">
    <source>
        <dbReference type="EMBL" id="MFC1850973.1"/>
    </source>
</evidence>
<name>A0ABV6YXP7_UNCC1</name>
<dbReference type="PANTHER" id="PTHR36395:SF1">
    <property type="entry name" value="RING-H2 ZINC FINGER PROTEIN"/>
    <property type="match status" value="1"/>
</dbReference>
<dbReference type="PANTHER" id="PTHR36395">
    <property type="entry name" value="RING-H2 ZINC FINGER PROTEIN"/>
    <property type="match status" value="1"/>
</dbReference>
<dbReference type="InterPro" id="IPR015797">
    <property type="entry name" value="NUDIX_hydrolase-like_dom_sf"/>
</dbReference>
<sequence>MCLFKNIAELQEWLAAQKIDTAAWGVGAAKSVSELWQEIMVGETTILNEPPVRVVRGVVQVMIRNGSKILIEREQEFAHNQKRYRNTPPAEKMKPAESYTATVLRCMSEEFGIKPETIEIREETYRQRREMKESSSYPGLLTLYHFHIVEVQVQGLPDTEFWTQETGSGNLVTRHHWIWKSESETDGDF</sequence>
<protein>
    <submittedName>
        <fullName evidence="2">NUDIX domain-containing protein</fullName>
    </submittedName>
</protein>
<proteinExistence type="predicted"/>
<dbReference type="Pfam" id="PF00293">
    <property type="entry name" value="NUDIX"/>
    <property type="match status" value="1"/>
</dbReference>
<dbReference type="Gene3D" id="3.90.79.10">
    <property type="entry name" value="Nucleoside Triphosphate Pyrophosphohydrolase"/>
    <property type="match status" value="1"/>
</dbReference>
<evidence type="ECO:0000259" key="1">
    <source>
        <dbReference type="Pfam" id="PF00293"/>
    </source>
</evidence>